<evidence type="ECO:0000313" key="8">
    <source>
        <dbReference type="EMBL" id="MEK8025172.1"/>
    </source>
</evidence>
<evidence type="ECO:0000259" key="7">
    <source>
        <dbReference type="PROSITE" id="PS50885"/>
    </source>
</evidence>
<evidence type="ECO:0000259" key="6">
    <source>
        <dbReference type="PROSITE" id="PS50111"/>
    </source>
</evidence>
<accession>A0ABU9B826</accession>
<dbReference type="Proteomes" id="UP001368500">
    <property type="component" value="Unassembled WGS sequence"/>
</dbReference>
<reference evidence="8 9" key="1">
    <citation type="submission" date="2024-04" db="EMBL/GenBank/DDBJ databases">
        <title>Novel species of the genus Ideonella isolated from streams.</title>
        <authorList>
            <person name="Lu H."/>
        </authorList>
    </citation>
    <scope>NUCLEOTIDE SEQUENCE [LARGE SCALE GENOMIC DNA]</scope>
    <source>
        <strain evidence="8 9">BYS139W</strain>
    </source>
</reference>
<dbReference type="SMART" id="SM00304">
    <property type="entry name" value="HAMP"/>
    <property type="match status" value="1"/>
</dbReference>
<dbReference type="SUPFAM" id="SSF58104">
    <property type="entry name" value="Methyl-accepting chemotaxis protein (MCP) signaling domain"/>
    <property type="match status" value="1"/>
</dbReference>
<evidence type="ECO:0000256" key="3">
    <source>
        <dbReference type="PROSITE-ProRule" id="PRU00284"/>
    </source>
</evidence>
<dbReference type="EMBL" id="JBBUTF010000003">
    <property type="protein sequence ID" value="MEK8025172.1"/>
    <property type="molecule type" value="Genomic_DNA"/>
</dbReference>
<dbReference type="InterPro" id="IPR004090">
    <property type="entry name" value="Chemotax_Me-accpt_rcpt"/>
</dbReference>
<evidence type="ECO:0000256" key="2">
    <source>
        <dbReference type="ARBA" id="ARBA00029447"/>
    </source>
</evidence>
<dbReference type="RefSeq" id="WP_341372950.1">
    <property type="nucleotide sequence ID" value="NZ_JBBUTF010000003.1"/>
</dbReference>
<comment type="similarity">
    <text evidence="2">Belongs to the methyl-accepting chemotaxis (MCP) protein family.</text>
</comment>
<dbReference type="PROSITE" id="PS50111">
    <property type="entry name" value="CHEMOTAXIS_TRANSDUC_2"/>
    <property type="match status" value="1"/>
</dbReference>
<dbReference type="PROSITE" id="PS50885">
    <property type="entry name" value="HAMP"/>
    <property type="match status" value="1"/>
</dbReference>
<keyword evidence="5" id="KW-0472">Membrane</keyword>
<dbReference type="InterPro" id="IPR051310">
    <property type="entry name" value="MCP_chemotaxis"/>
</dbReference>
<comment type="caution">
    <text evidence="8">The sequence shown here is derived from an EMBL/GenBank/DDBJ whole genome shotgun (WGS) entry which is preliminary data.</text>
</comment>
<organism evidence="8 9">
    <name type="scientific">Pseudaquabacterium rugosum</name>
    <dbReference type="NCBI Taxonomy" id="2984194"/>
    <lineage>
        <taxon>Bacteria</taxon>
        <taxon>Pseudomonadati</taxon>
        <taxon>Pseudomonadota</taxon>
        <taxon>Betaproteobacteria</taxon>
        <taxon>Burkholderiales</taxon>
        <taxon>Sphaerotilaceae</taxon>
        <taxon>Pseudaquabacterium</taxon>
    </lineage>
</organism>
<feature type="domain" description="Methyl-accepting transducer" evidence="6">
    <location>
        <begin position="126"/>
        <end position="355"/>
    </location>
</feature>
<dbReference type="Gene3D" id="1.10.287.950">
    <property type="entry name" value="Methyl-accepting chemotaxis protein"/>
    <property type="match status" value="1"/>
</dbReference>
<evidence type="ECO:0000313" key="9">
    <source>
        <dbReference type="Proteomes" id="UP001368500"/>
    </source>
</evidence>
<feature type="transmembrane region" description="Helical" evidence="5">
    <location>
        <begin position="46"/>
        <end position="67"/>
    </location>
</feature>
<dbReference type="PANTHER" id="PTHR43531">
    <property type="entry name" value="PROTEIN ICFG"/>
    <property type="match status" value="1"/>
</dbReference>
<keyword evidence="3" id="KW-0807">Transducer</keyword>
<dbReference type="Pfam" id="PF00015">
    <property type="entry name" value="MCPsignal"/>
    <property type="match status" value="1"/>
</dbReference>
<dbReference type="InterPro" id="IPR004089">
    <property type="entry name" value="MCPsignal_dom"/>
</dbReference>
<dbReference type="InterPro" id="IPR003660">
    <property type="entry name" value="HAMP_dom"/>
</dbReference>
<sequence length="370" mass="39020">MVDFLRRFSQCNRVMSGFALMSAALAACAVWAWWCLSAVPGSEGAARWTLGLGLVGAALGLAGGWAVRASIKAPVEDTVHAVIRIAGGDLATRVDSGGRDELSWLRAEVNGMRKKLRDLVAQARESVDSVNAASSEIARGNQDLSARTEDQASALAQTSSSMNQLADTVRRNALAAEQARTEIAQTREVAGRGGQIMGSVVQRMADIHASARRISEIIGVIDGIAFQTNILALNAAVEAARAGEHGRGFAVVASEVRALAQRSATAAREIKGLISESGSTVDDGSRLVGEAGQTMDEILERIARASTLVSEMADAGTEQRDGIEQSHRAIDQIDSATQRNAALVEQVAAAAAQLHEQSQRLHGAMARFQV</sequence>
<dbReference type="PROSITE" id="PS51257">
    <property type="entry name" value="PROKAR_LIPOPROTEIN"/>
    <property type="match status" value="1"/>
</dbReference>
<feature type="region of interest" description="Disordered" evidence="4">
    <location>
        <begin position="131"/>
        <end position="161"/>
    </location>
</feature>
<dbReference type="CDD" id="cd06225">
    <property type="entry name" value="HAMP"/>
    <property type="match status" value="1"/>
</dbReference>
<dbReference type="SMART" id="SM00283">
    <property type="entry name" value="MA"/>
    <property type="match status" value="1"/>
</dbReference>
<gene>
    <name evidence="8" type="ORF">AACH11_04255</name>
</gene>
<dbReference type="PRINTS" id="PR00260">
    <property type="entry name" value="CHEMTRNSDUCR"/>
</dbReference>
<keyword evidence="5" id="KW-0812">Transmembrane</keyword>
<keyword evidence="9" id="KW-1185">Reference proteome</keyword>
<name>A0ABU9B826_9BURK</name>
<evidence type="ECO:0000256" key="1">
    <source>
        <dbReference type="ARBA" id="ARBA00022481"/>
    </source>
</evidence>
<keyword evidence="1" id="KW-0488">Methylation</keyword>
<evidence type="ECO:0000256" key="5">
    <source>
        <dbReference type="SAM" id="Phobius"/>
    </source>
</evidence>
<dbReference type="CDD" id="cd11386">
    <property type="entry name" value="MCP_signal"/>
    <property type="match status" value="1"/>
</dbReference>
<dbReference type="PANTHER" id="PTHR43531:SF14">
    <property type="entry name" value="METHYL-ACCEPTING CHEMOTAXIS PROTEIN I-RELATED"/>
    <property type="match status" value="1"/>
</dbReference>
<proteinExistence type="inferred from homology"/>
<feature type="domain" description="HAMP" evidence="7">
    <location>
        <begin position="69"/>
        <end position="121"/>
    </location>
</feature>
<feature type="transmembrane region" description="Helical" evidence="5">
    <location>
        <begin position="12"/>
        <end position="34"/>
    </location>
</feature>
<protein>
    <submittedName>
        <fullName evidence="8">Methyl-accepting chemotaxis protein</fullName>
    </submittedName>
</protein>
<evidence type="ECO:0000256" key="4">
    <source>
        <dbReference type="SAM" id="MobiDB-lite"/>
    </source>
</evidence>
<keyword evidence="5" id="KW-1133">Transmembrane helix</keyword>
<dbReference type="Pfam" id="PF00672">
    <property type="entry name" value="HAMP"/>
    <property type="match status" value="1"/>
</dbReference>